<evidence type="ECO:0000313" key="3">
    <source>
        <dbReference type="Proteomes" id="UP000694580"/>
    </source>
</evidence>
<gene>
    <name evidence="2" type="primary">nenf</name>
</gene>
<organism evidence="2 3">
    <name type="scientific">Denticeps clupeoides</name>
    <name type="common">denticle herring</name>
    <dbReference type="NCBI Taxonomy" id="299321"/>
    <lineage>
        <taxon>Eukaryota</taxon>
        <taxon>Metazoa</taxon>
        <taxon>Chordata</taxon>
        <taxon>Craniata</taxon>
        <taxon>Vertebrata</taxon>
        <taxon>Euteleostomi</taxon>
        <taxon>Actinopterygii</taxon>
        <taxon>Neopterygii</taxon>
        <taxon>Teleostei</taxon>
        <taxon>Clupei</taxon>
        <taxon>Clupeiformes</taxon>
        <taxon>Denticipitoidei</taxon>
        <taxon>Denticipitidae</taxon>
        <taxon>Denticeps</taxon>
    </lineage>
</organism>
<dbReference type="GeneTree" id="ENSGT00940000163755"/>
<reference evidence="2" key="2">
    <citation type="submission" date="2025-08" db="UniProtKB">
        <authorList>
            <consortium name="Ensembl"/>
        </authorList>
    </citation>
    <scope>IDENTIFICATION</scope>
</reference>
<evidence type="ECO:0000313" key="2">
    <source>
        <dbReference type="Ensembl" id="ENSDCDP00010027884.1"/>
    </source>
</evidence>
<keyword evidence="3" id="KW-1185">Reference proteome</keyword>
<protein>
    <submittedName>
        <fullName evidence="2">Uncharacterized protein</fullName>
    </submittedName>
</protein>
<accession>A0AAY4C4R7</accession>
<dbReference type="Ensembl" id="ENSDCDT00010034387.1">
    <property type="protein sequence ID" value="ENSDCDP00010027884.1"/>
    <property type="gene ID" value="ENSDCDG00010017551.1"/>
</dbReference>
<reference evidence="2" key="3">
    <citation type="submission" date="2025-09" db="UniProtKB">
        <authorList>
            <consortium name="Ensembl"/>
        </authorList>
    </citation>
    <scope>IDENTIFICATION</scope>
</reference>
<proteinExistence type="predicted"/>
<reference evidence="2 3" key="1">
    <citation type="submission" date="2020-06" db="EMBL/GenBank/DDBJ databases">
        <authorList>
            <consortium name="Wellcome Sanger Institute Data Sharing"/>
        </authorList>
    </citation>
    <scope>NUCLEOTIDE SEQUENCE [LARGE SCALE GENOMIC DNA]</scope>
</reference>
<dbReference type="Proteomes" id="UP000694580">
    <property type="component" value="Chromosome 1"/>
</dbReference>
<dbReference type="AlphaFoldDB" id="A0AAY4C4R7"/>
<feature type="region of interest" description="Disordered" evidence="1">
    <location>
        <begin position="46"/>
        <end position="70"/>
    </location>
</feature>
<name>A0AAY4C4R7_9TELE</name>
<evidence type="ECO:0000256" key="1">
    <source>
        <dbReference type="SAM" id="MobiDB-lite"/>
    </source>
</evidence>
<sequence length="70" mass="7992">MSLDPADLTHDTTGLAEEQLESLESVFTGTYKAKYPIVGYTSRRILREDGSPNKDFRPEDQPHFSIKDEF</sequence>